<dbReference type="PANTHER" id="PTHR43845">
    <property type="entry name" value="BLR5969 PROTEIN"/>
    <property type="match status" value="1"/>
</dbReference>
<evidence type="ECO:0000256" key="3">
    <source>
        <dbReference type="ARBA" id="ARBA00022741"/>
    </source>
</evidence>
<evidence type="ECO:0000259" key="10">
    <source>
        <dbReference type="Pfam" id="PF00501"/>
    </source>
</evidence>
<keyword evidence="3 9" id="KW-0547">Nucleotide-binding</keyword>
<evidence type="ECO:0000256" key="2">
    <source>
        <dbReference type="ARBA" id="ARBA00022598"/>
    </source>
</evidence>
<dbReference type="Pfam" id="PF00501">
    <property type="entry name" value="AMP-binding"/>
    <property type="match status" value="1"/>
</dbReference>
<dbReference type="PIRSF" id="PIRSF006444">
    <property type="entry name" value="PaaK"/>
    <property type="match status" value="1"/>
</dbReference>
<dbReference type="EMBL" id="CP002780">
    <property type="protein sequence ID" value="AEG61053.1"/>
    <property type="molecule type" value="Genomic_DNA"/>
</dbReference>
<evidence type="ECO:0000256" key="6">
    <source>
        <dbReference type="ARBA" id="ARBA00066629"/>
    </source>
</evidence>
<dbReference type="InterPro" id="IPR042099">
    <property type="entry name" value="ANL_N_sf"/>
</dbReference>
<dbReference type="Pfam" id="PF14535">
    <property type="entry name" value="AMP-binding_C_2"/>
    <property type="match status" value="1"/>
</dbReference>
<dbReference type="UniPathway" id="UPA00930"/>
<dbReference type="InterPro" id="IPR000873">
    <property type="entry name" value="AMP-dep_synth/lig_dom"/>
</dbReference>
<dbReference type="KEGG" id="dru:Desru_2839"/>
<comment type="pathway">
    <text evidence="4 9">Aromatic compound metabolism; phenylacetate degradation.</text>
</comment>
<reference evidence="13" key="1">
    <citation type="submission" date="2011-05" db="EMBL/GenBank/DDBJ databases">
        <title>Complete sequence of Desulfotomaculum ruminis DSM 2154.</title>
        <authorList>
            <person name="Lucas S."/>
            <person name="Copeland A."/>
            <person name="Lapidus A."/>
            <person name="Cheng J.-F."/>
            <person name="Goodwin L."/>
            <person name="Pitluck S."/>
            <person name="Lu M."/>
            <person name="Detter J.C."/>
            <person name="Han C."/>
            <person name="Tapia R."/>
            <person name="Land M."/>
            <person name="Hauser L."/>
            <person name="Kyrpides N."/>
            <person name="Ivanova N."/>
            <person name="Mikhailova N."/>
            <person name="Pagani I."/>
            <person name="Stams A.J.M."/>
            <person name="Plugge C.M."/>
            <person name="Muyzer G."/>
            <person name="Kuever J."/>
            <person name="Parshina S.N."/>
            <person name="Ivanova A.E."/>
            <person name="Nazina T.N."/>
            <person name="Brambilla E."/>
            <person name="Spring S."/>
            <person name="Klenk H.-P."/>
            <person name="Woyke T."/>
        </authorList>
    </citation>
    <scope>NUCLEOTIDE SEQUENCE [LARGE SCALE GENOMIC DNA]</scope>
    <source>
        <strain evidence="13">ATCC 23193 / DSM 2154 / NCIB 8452 / DL</strain>
    </source>
</reference>
<keyword evidence="2 9" id="KW-0436">Ligase</keyword>
<comment type="function">
    <text evidence="9">Catalyzes the activation of phenylacetic acid (PA) to phenylacetyl-CoA (PA-CoA).</text>
</comment>
<dbReference type="PANTHER" id="PTHR43845:SF1">
    <property type="entry name" value="BLR5969 PROTEIN"/>
    <property type="match status" value="1"/>
</dbReference>
<gene>
    <name evidence="12" type="ordered locus">Desru_2839</name>
</gene>
<protein>
    <recommendedName>
        <fullName evidence="7 9">Phenylacetate-coenzyme A ligase</fullName>
        <ecNumber evidence="6 9">6.2.1.30</ecNumber>
    </recommendedName>
    <alternativeName>
        <fullName evidence="8 9">Phenylacetyl-CoA ligase</fullName>
    </alternativeName>
</protein>
<dbReference type="InterPro" id="IPR045851">
    <property type="entry name" value="AMP-bd_C_sf"/>
</dbReference>
<dbReference type="InterPro" id="IPR011880">
    <property type="entry name" value="PA_CoA_ligase"/>
</dbReference>
<dbReference type="Gene3D" id="3.30.300.30">
    <property type="match status" value="1"/>
</dbReference>
<evidence type="ECO:0000313" key="12">
    <source>
        <dbReference type="EMBL" id="AEG61053.1"/>
    </source>
</evidence>
<dbReference type="GO" id="GO:0010124">
    <property type="term" value="P:phenylacetate catabolic process"/>
    <property type="evidence" value="ECO:0007669"/>
    <property type="project" value="UniProtKB-UniRule"/>
</dbReference>
<evidence type="ECO:0000259" key="11">
    <source>
        <dbReference type="Pfam" id="PF14535"/>
    </source>
</evidence>
<evidence type="ECO:0000256" key="8">
    <source>
        <dbReference type="ARBA" id="ARBA00075111"/>
    </source>
</evidence>
<evidence type="ECO:0000256" key="1">
    <source>
        <dbReference type="ARBA" id="ARBA00011245"/>
    </source>
</evidence>
<evidence type="ECO:0000256" key="4">
    <source>
        <dbReference type="ARBA" id="ARBA00060591"/>
    </source>
</evidence>
<dbReference type="Proteomes" id="UP000009234">
    <property type="component" value="Chromosome"/>
</dbReference>
<dbReference type="EC" id="6.2.1.30" evidence="6 9"/>
<dbReference type="OrthoDB" id="580775at2"/>
<dbReference type="InterPro" id="IPR028154">
    <property type="entry name" value="AMP-dep_Lig_C"/>
</dbReference>
<dbReference type="Gene3D" id="3.40.50.12780">
    <property type="entry name" value="N-terminal domain of ligase-like"/>
    <property type="match status" value="1"/>
</dbReference>
<name>F6DSG3_DESRL</name>
<dbReference type="GO" id="GO:0000166">
    <property type="term" value="F:nucleotide binding"/>
    <property type="evidence" value="ECO:0007669"/>
    <property type="project" value="UniProtKB-KW"/>
</dbReference>
<evidence type="ECO:0000256" key="7">
    <source>
        <dbReference type="ARBA" id="ARBA00068695"/>
    </source>
</evidence>
<evidence type="ECO:0000256" key="9">
    <source>
        <dbReference type="PIRNR" id="PIRNR006444"/>
    </source>
</evidence>
<dbReference type="eggNOG" id="COG1541">
    <property type="taxonomic scope" value="Bacteria"/>
</dbReference>
<comment type="subunit">
    <text evidence="1">Monomer.</text>
</comment>
<dbReference type="AlphaFoldDB" id="F6DSG3"/>
<dbReference type="FunFam" id="3.40.50.12780:FF:000016">
    <property type="entry name" value="Phenylacetate-coenzyme A ligase"/>
    <property type="match status" value="1"/>
</dbReference>
<dbReference type="CDD" id="cd05913">
    <property type="entry name" value="PaaK"/>
    <property type="match status" value="1"/>
</dbReference>
<comment type="catalytic activity">
    <reaction evidence="9">
        <text>2-phenylacetate + ATP + CoA = phenylacetyl-CoA + AMP + diphosphate</text>
        <dbReference type="Rhea" id="RHEA:20956"/>
        <dbReference type="ChEBI" id="CHEBI:18401"/>
        <dbReference type="ChEBI" id="CHEBI:30616"/>
        <dbReference type="ChEBI" id="CHEBI:33019"/>
        <dbReference type="ChEBI" id="CHEBI:57287"/>
        <dbReference type="ChEBI" id="CHEBI:57390"/>
        <dbReference type="ChEBI" id="CHEBI:456215"/>
        <dbReference type="EC" id="6.2.1.30"/>
    </reaction>
</comment>
<accession>F6DSG3</accession>
<evidence type="ECO:0000256" key="5">
    <source>
        <dbReference type="ARBA" id="ARBA00061566"/>
    </source>
</evidence>
<sequence>MSVLLKPSAKNFDYDLLFEVQSGKLQRMIQRIYARSPFYRRKLDEAGIQPGDIQRVEDLAGVPFTTKGELRTGYPLGLQAVPEEEVVRIHSSSGTTGKPVIVPYTSTDVETWAEMMARCLKMAGVTPRDRVQVTPGYGLWTAGIGFQAGVERLGAMTIPTGPGNTDKQLELMEDLQTTVLIGTSSYGLLLAEEIQKRGLKDKVALRRGVFGSERWGDKMRARITEMLGIETFDIYGLTEIYGPGIGIDCSCHQGLHFWSDHLLFEIIDPVTGRPLPPGQQGELVITTLTKEGMPLLRYRTHDITRLRLEACSCGSPFPMMDRVLGRTDDMVKVKGVNIYPGQIDHVLRLSPGASSEYQILLTRQEGKDRIAIKVEAREGADYKTLADECRRNIKTRIGIQAEVEVVACGMLPRSEKKSKRVFDLREKDMV</sequence>
<dbReference type="RefSeq" id="WP_013842805.1">
    <property type="nucleotide sequence ID" value="NC_015589.1"/>
</dbReference>
<reference evidence="12 13" key="2">
    <citation type="journal article" date="2012" name="Stand. Genomic Sci.">
        <title>Complete genome sequence of the sulfate-reducing firmicute Desulfotomaculum ruminis type strain (DL(T)).</title>
        <authorList>
            <person name="Spring S."/>
            <person name="Visser M."/>
            <person name="Lu M."/>
            <person name="Copeland A."/>
            <person name="Lapidus A."/>
            <person name="Lucas S."/>
            <person name="Cheng J.F."/>
            <person name="Han C."/>
            <person name="Tapia R."/>
            <person name="Goodwin L.A."/>
            <person name="Pitluck S."/>
            <person name="Ivanova N."/>
            <person name="Land M."/>
            <person name="Hauser L."/>
            <person name="Larimer F."/>
            <person name="Rohde M."/>
            <person name="Goker M."/>
            <person name="Detter J.C."/>
            <person name="Kyrpides N.C."/>
            <person name="Woyke T."/>
            <person name="Schaap P.J."/>
            <person name="Plugge C.M."/>
            <person name="Muyzer G."/>
            <person name="Kuever J."/>
            <person name="Pereira I.A."/>
            <person name="Parshina S.N."/>
            <person name="Bernier-Latmani R."/>
            <person name="Stams A.J."/>
            <person name="Klenk H.P."/>
        </authorList>
    </citation>
    <scope>NUCLEOTIDE SEQUENCE [LARGE SCALE GENOMIC DNA]</scope>
    <source>
        <strain evidence="13">ATCC 23193 / DSM 2154 / NCIB 8452 / DL</strain>
    </source>
</reference>
<dbReference type="STRING" id="696281.Desru_2839"/>
<evidence type="ECO:0000313" key="13">
    <source>
        <dbReference type="Proteomes" id="UP000009234"/>
    </source>
</evidence>
<dbReference type="GO" id="GO:0047475">
    <property type="term" value="F:phenylacetate-CoA ligase activity"/>
    <property type="evidence" value="ECO:0007669"/>
    <property type="project" value="UniProtKB-EC"/>
</dbReference>
<proteinExistence type="inferred from homology"/>
<dbReference type="SUPFAM" id="SSF56801">
    <property type="entry name" value="Acetyl-CoA synthetase-like"/>
    <property type="match status" value="1"/>
</dbReference>
<feature type="domain" description="AMP-dependent ligase C-terminal" evidence="11">
    <location>
        <begin position="335"/>
        <end position="425"/>
    </location>
</feature>
<keyword evidence="13" id="KW-1185">Reference proteome</keyword>
<feature type="domain" description="AMP-dependent synthetase/ligase" evidence="10">
    <location>
        <begin position="80"/>
        <end position="286"/>
    </location>
</feature>
<organism evidence="12 13">
    <name type="scientific">Desulforamulus ruminis (strain ATCC 23193 / DSM 2154 / NCIMB 8452 / DL)</name>
    <name type="common">Desulfotomaculum ruminis</name>
    <dbReference type="NCBI Taxonomy" id="696281"/>
    <lineage>
        <taxon>Bacteria</taxon>
        <taxon>Bacillati</taxon>
        <taxon>Bacillota</taxon>
        <taxon>Clostridia</taxon>
        <taxon>Eubacteriales</taxon>
        <taxon>Peptococcaceae</taxon>
        <taxon>Desulforamulus</taxon>
    </lineage>
</organism>
<comment type="similarity">
    <text evidence="5 9">Belongs to the phenylacetyl-CoA ligase family.</text>
</comment>
<dbReference type="HOGENOM" id="CLU_035301_1_1_9"/>